<dbReference type="EMBL" id="BAAAPB010000004">
    <property type="protein sequence ID" value="GAA1971964.1"/>
    <property type="molecule type" value="Genomic_DNA"/>
</dbReference>
<dbReference type="RefSeq" id="WP_344047287.1">
    <property type="nucleotide sequence ID" value="NZ_BAAAPB010000004.1"/>
</dbReference>
<name>A0ABN2RN70_9ACTN</name>
<dbReference type="SMART" id="SM00644">
    <property type="entry name" value="Ami_2"/>
    <property type="match status" value="1"/>
</dbReference>
<dbReference type="InterPro" id="IPR002502">
    <property type="entry name" value="Amidase_domain"/>
</dbReference>
<keyword evidence="2" id="KW-0732">Signal</keyword>
<comment type="similarity">
    <text evidence="1">Belongs to the N-acetylmuramoyl-L-alanine amidase 2 family.</text>
</comment>
<evidence type="ECO:0000313" key="6">
    <source>
        <dbReference type="Proteomes" id="UP001500571"/>
    </source>
</evidence>
<dbReference type="Proteomes" id="UP001500571">
    <property type="component" value="Unassembled WGS sequence"/>
</dbReference>
<dbReference type="SUPFAM" id="SSF55846">
    <property type="entry name" value="N-acetylmuramoyl-L-alanine amidase-like"/>
    <property type="match status" value="1"/>
</dbReference>
<dbReference type="InterPro" id="IPR036505">
    <property type="entry name" value="Amidase/PGRP_sf"/>
</dbReference>
<feature type="signal peptide" evidence="2">
    <location>
        <begin position="1"/>
        <end position="25"/>
    </location>
</feature>
<proteinExistence type="inferred from homology"/>
<dbReference type="Gene3D" id="3.40.80.10">
    <property type="entry name" value="Peptidoglycan recognition protein-like"/>
    <property type="match status" value="1"/>
</dbReference>
<gene>
    <name evidence="5" type="ORF">GCM10009798_36330</name>
</gene>
<feature type="domain" description="Peptidoglycan recognition protein family" evidence="4">
    <location>
        <begin position="179"/>
        <end position="327"/>
    </location>
</feature>
<dbReference type="CDD" id="cd06583">
    <property type="entry name" value="PGRP"/>
    <property type="match status" value="1"/>
</dbReference>
<feature type="domain" description="N-acetylmuramoyl-L-alanine amidase" evidence="3">
    <location>
        <begin position="193"/>
        <end position="354"/>
    </location>
</feature>
<reference evidence="5 6" key="1">
    <citation type="journal article" date="2019" name="Int. J. Syst. Evol. Microbiol.">
        <title>The Global Catalogue of Microorganisms (GCM) 10K type strain sequencing project: providing services to taxonomists for standard genome sequencing and annotation.</title>
        <authorList>
            <consortium name="The Broad Institute Genomics Platform"/>
            <consortium name="The Broad Institute Genome Sequencing Center for Infectious Disease"/>
            <person name="Wu L."/>
            <person name="Ma J."/>
        </authorList>
    </citation>
    <scope>NUCLEOTIDE SEQUENCE [LARGE SCALE GENOMIC DNA]</scope>
    <source>
        <strain evidence="5 6">JCM 15309</strain>
    </source>
</reference>
<evidence type="ECO:0000259" key="4">
    <source>
        <dbReference type="SMART" id="SM00701"/>
    </source>
</evidence>
<organism evidence="5 6">
    <name type="scientific">Nocardioides panacihumi</name>
    <dbReference type="NCBI Taxonomy" id="400774"/>
    <lineage>
        <taxon>Bacteria</taxon>
        <taxon>Bacillati</taxon>
        <taxon>Actinomycetota</taxon>
        <taxon>Actinomycetes</taxon>
        <taxon>Propionibacteriales</taxon>
        <taxon>Nocardioidaceae</taxon>
        <taxon>Nocardioides</taxon>
    </lineage>
</organism>
<sequence>MAALALALAPPVVLLGPSASAPAGAAGAAAATATTVRLRPVAGGVSQATLALRRRTTTFRTTGYSMAGVTWTGVRAPGRVAVRWPDGHGGWVRWRTLPRQADLPGAREQRATRGTQPVWTGRHRQLQVEVLGHRPRGLRLSLIDTGPTEQGEMASAQPSAARGAVAASTARRATRAPQPALLSRRAWGADPSWRNGQPSYIRQIKQVHIHHTATANDYAPGDVPGLLRGMYYYHTHSLGWFDIAYNFLVDRFGRTWVGRSGGADRAVRGAHTLGFNHESVGIALIGRFGNQRPTASAMKAVVDLAAWKLDMYGGHPRRTVVVRSEGSDRFPTGAWVRLPTIDGHRDTNETSCPGTKLYDLLPRLRNRVGKRVNRYDP</sequence>
<dbReference type="InterPro" id="IPR015510">
    <property type="entry name" value="PGRP"/>
</dbReference>
<evidence type="ECO:0000256" key="2">
    <source>
        <dbReference type="SAM" id="SignalP"/>
    </source>
</evidence>
<evidence type="ECO:0000256" key="1">
    <source>
        <dbReference type="ARBA" id="ARBA00007553"/>
    </source>
</evidence>
<dbReference type="SMART" id="SM00701">
    <property type="entry name" value="PGRP"/>
    <property type="match status" value="1"/>
</dbReference>
<feature type="chain" id="PRO_5046884166" evidence="2">
    <location>
        <begin position="26"/>
        <end position="377"/>
    </location>
</feature>
<evidence type="ECO:0000313" key="5">
    <source>
        <dbReference type="EMBL" id="GAA1971964.1"/>
    </source>
</evidence>
<dbReference type="PANTHER" id="PTHR11022">
    <property type="entry name" value="PEPTIDOGLYCAN RECOGNITION PROTEIN"/>
    <property type="match status" value="1"/>
</dbReference>
<keyword evidence="6" id="KW-1185">Reference proteome</keyword>
<comment type="caution">
    <text evidence="5">The sequence shown here is derived from an EMBL/GenBank/DDBJ whole genome shotgun (WGS) entry which is preliminary data.</text>
</comment>
<protein>
    <submittedName>
        <fullName evidence="5">N-acetylmuramoyl-L-alanine amidase</fullName>
    </submittedName>
</protein>
<dbReference type="Pfam" id="PF01510">
    <property type="entry name" value="Amidase_2"/>
    <property type="match status" value="1"/>
</dbReference>
<dbReference type="PANTHER" id="PTHR11022:SF41">
    <property type="entry name" value="PEPTIDOGLYCAN-RECOGNITION PROTEIN LC-RELATED"/>
    <property type="match status" value="1"/>
</dbReference>
<dbReference type="InterPro" id="IPR006619">
    <property type="entry name" value="PGRP_domain_met/bac"/>
</dbReference>
<accession>A0ABN2RN70</accession>
<evidence type="ECO:0000259" key="3">
    <source>
        <dbReference type="SMART" id="SM00644"/>
    </source>
</evidence>